<evidence type="ECO:0000313" key="3">
    <source>
        <dbReference type="Proteomes" id="UP000239724"/>
    </source>
</evidence>
<dbReference type="OrthoDB" id="8453316at2"/>
<dbReference type="Proteomes" id="UP000239724">
    <property type="component" value="Unassembled WGS sequence"/>
</dbReference>
<sequence length="71" mass="7741">MSDQGNNQRQQTTGSQIVPDTPDKEAFIRGLLARGEAARPNPDGSLPKGATHEIVGDAPNGLPIVRRRRFY</sequence>
<organism evidence="2 3">
    <name type="scientific">Rhodopila globiformis</name>
    <name type="common">Rhodopseudomonas globiformis</name>
    <dbReference type="NCBI Taxonomy" id="1071"/>
    <lineage>
        <taxon>Bacteria</taxon>
        <taxon>Pseudomonadati</taxon>
        <taxon>Pseudomonadota</taxon>
        <taxon>Alphaproteobacteria</taxon>
        <taxon>Acetobacterales</taxon>
        <taxon>Acetobacteraceae</taxon>
        <taxon>Rhodopila</taxon>
    </lineage>
</organism>
<gene>
    <name evidence="2" type="ORF">CCS01_26080</name>
</gene>
<dbReference type="AlphaFoldDB" id="A0A2S6MZV2"/>
<feature type="region of interest" description="Disordered" evidence="1">
    <location>
        <begin position="1"/>
        <end position="59"/>
    </location>
</feature>
<reference evidence="2 3" key="1">
    <citation type="journal article" date="2018" name="Arch. Microbiol.">
        <title>New insights into the metabolic potential of the phototrophic purple bacterium Rhodopila globiformis DSM 161(T) from its draft genome sequence and evidence for a vanadium-dependent nitrogenase.</title>
        <authorList>
            <person name="Imhoff J.F."/>
            <person name="Rahn T."/>
            <person name="Kunzel S."/>
            <person name="Neulinger S.C."/>
        </authorList>
    </citation>
    <scope>NUCLEOTIDE SEQUENCE [LARGE SCALE GENOMIC DNA]</scope>
    <source>
        <strain evidence="2 3">DSM 161</strain>
    </source>
</reference>
<name>A0A2S6MZV2_RHOGL</name>
<protein>
    <submittedName>
        <fullName evidence="2">Uncharacterized protein</fullName>
    </submittedName>
</protein>
<dbReference type="EMBL" id="NHRY01000252">
    <property type="protein sequence ID" value="PPQ27880.1"/>
    <property type="molecule type" value="Genomic_DNA"/>
</dbReference>
<accession>A0A2S6MZV2</accession>
<evidence type="ECO:0000313" key="2">
    <source>
        <dbReference type="EMBL" id="PPQ27880.1"/>
    </source>
</evidence>
<dbReference type="RefSeq" id="WP_104521753.1">
    <property type="nucleotide sequence ID" value="NZ_NHRY01000252.1"/>
</dbReference>
<keyword evidence="3" id="KW-1185">Reference proteome</keyword>
<evidence type="ECO:0000256" key="1">
    <source>
        <dbReference type="SAM" id="MobiDB-lite"/>
    </source>
</evidence>
<comment type="caution">
    <text evidence="2">The sequence shown here is derived from an EMBL/GenBank/DDBJ whole genome shotgun (WGS) entry which is preliminary data.</text>
</comment>
<proteinExistence type="predicted"/>
<feature type="compositionally biased region" description="Polar residues" evidence="1">
    <location>
        <begin position="1"/>
        <end position="18"/>
    </location>
</feature>